<dbReference type="Proteomes" id="UP000183832">
    <property type="component" value="Unassembled WGS sequence"/>
</dbReference>
<keyword evidence="3" id="KW-1185">Reference proteome</keyword>
<proteinExistence type="predicted"/>
<dbReference type="AlphaFoldDB" id="A0A1J1I5C1"/>
<evidence type="ECO:0000313" key="3">
    <source>
        <dbReference type="Proteomes" id="UP000183832"/>
    </source>
</evidence>
<name>A0A1J1I5C1_9DIPT</name>
<gene>
    <name evidence="2" type="ORF">CLUMA_CG008954</name>
</gene>
<accession>A0A1J1I5C1</accession>
<feature type="coiled-coil region" evidence="1">
    <location>
        <begin position="88"/>
        <end position="136"/>
    </location>
</feature>
<keyword evidence="1" id="KW-0175">Coiled coil</keyword>
<reference evidence="2 3" key="1">
    <citation type="submission" date="2015-04" db="EMBL/GenBank/DDBJ databases">
        <authorList>
            <person name="Syromyatnikov M.Y."/>
            <person name="Popov V.N."/>
        </authorList>
    </citation>
    <scope>NUCLEOTIDE SEQUENCE [LARGE SCALE GENOMIC DNA]</scope>
</reference>
<dbReference type="EMBL" id="CVRI01000042">
    <property type="protein sequence ID" value="CRK95485.1"/>
    <property type="molecule type" value="Genomic_DNA"/>
</dbReference>
<sequence>MFNVIRNITMDEPNNEMEKMEIYELVISNQILIDKIVTLRKQLREEHLEYKNLKQQSMQQKLSHQMPDQRNLNNDAKKKQILHYILTLQTKEQEILNLQNEIKTSEQEHDKLNRVNQFLREQLEKTSVQNNLLERIEKVEKELKSLKS</sequence>
<evidence type="ECO:0000313" key="2">
    <source>
        <dbReference type="EMBL" id="CRK95485.1"/>
    </source>
</evidence>
<organism evidence="2 3">
    <name type="scientific">Clunio marinus</name>
    <dbReference type="NCBI Taxonomy" id="568069"/>
    <lineage>
        <taxon>Eukaryota</taxon>
        <taxon>Metazoa</taxon>
        <taxon>Ecdysozoa</taxon>
        <taxon>Arthropoda</taxon>
        <taxon>Hexapoda</taxon>
        <taxon>Insecta</taxon>
        <taxon>Pterygota</taxon>
        <taxon>Neoptera</taxon>
        <taxon>Endopterygota</taxon>
        <taxon>Diptera</taxon>
        <taxon>Nematocera</taxon>
        <taxon>Chironomoidea</taxon>
        <taxon>Chironomidae</taxon>
        <taxon>Clunio</taxon>
    </lineage>
</organism>
<evidence type="ECO:0000256" key="1">
    <source>
        <dbReference type="SAM" id="Coils"/>
    </source>
</evidence>
<protein>
    <submittedName>
        <fullName evidence="2">CLUMA_CG008954, isoform A</fullName>
    </submittedName>
</protein>